<protein>
    <submittedName>
        <fullName evidence="2">Uncharacterized protein</fullName>
    </submittedName>
</protein>
<feature type="compositionally biased region" description="Basic and acidic residues" evidence="1">
    <location>
        <begin position="28"/>
        <end position="47"/>
    </location>
</feature>
<proteinExistence type="predicted"/>
<evidence type="ECO:0000256" key="1">
    <source>
        <dbReference type="SAM" id="MobiDB-lite"/>
    </source>
</evidence>
<comment type="caution">
    <text evidence="2">The sequence shown here is derived from an EMBL/GenBank/DDBJ whole genome shotgun (WGS) entry which is preliminary data.</text>
</comment>
<dbReference type="EMBL" id="MU157884">
    <property type="protein sequence ID" value="KAF9525414.1"/>
    <property type="molecule type" value="Genomic_DNA"/>
</dbReference>
<accession>A0A9P6EAQ4</accession>
<gene>
    <name evidence="2" type="ORF">CPB83DRAFT_859524</name>
</gene>
<evidence type="ECO:0000313" key="3">
    <source>
        <dbReference type="Proteomes" id="UP000807306"/>
    </source>
</evidence>
<sequence length="126" mass="13886">MTYIPPPMPSACFSSPKPQGPGCPQSQKTEDLDQIHDEDLNDDDHAHSYPSPGRPRKNTLASNVGKIHPPRQKLERKDYQPLSPPTSDPPVVNSTESGDKSNDVRISVGLNSIGDNYKAVKENKRK</sequence>
<dbReference type="AlphaFoldDB" id="A0A9P6EAQ4"/>
<name>A0A9P6EAQ4_9AGAR</name>
<feature type="non-terminal residue" evidence="2">
    <location>
        <position position="126"/>
    </location>
</feature>
<feature type="region of interest" description="Disordered" evidence="1">
    <location>
        <begin position="1"/>
        <end position="107"/>
    </location>
</feature>
<reference evidence="2" key="1">
    <citation type="submission" date="2020-11" db="EMBL/GenBank/DDBJ databases">
        <authorList>
            <consortium name="DOE Joint Genome Institute"/>
            <person name="Ahrendt S."/>
            <person name="Riley R."/>
            <person name="Andreopoulos W."/>
            <person name="Labutti K."/>
            <person name="Pangilinan J."/>
            <person name="Ruiz-Duenas F.J."/>
            <person name="Barrasa J.M."/>
            <person name="Sanchez-Garcia M."/>
            <person name="Camarero S."/>
            <person name="Miyauchi S."/>
            <person name="Serrano A."/>
            <person name="Linde D."/>
            <person name="Babiker R."/>
            <person name="Drula E."/>
            <person name="Ayuso-Fernandez I."/>
            <person name="Pacheco R."/>
            <person name="Padilla G."/>
            <person name="Ferreira P."/>
            <person name="Barriuso J."/>
            <person name="Kellner H."/>
            <person name="Castanera R."/>
            <person name="Alfaro M."/>
            <person name="Ramirez L."/>
            <person name="Pisabarro A.G."/>
            <person name="Kuo A."/>
            <person name="Tritt A."/>
            <person name="Lipzen A."/>
            <person name="He G."/>
            <person name="Yan M."/>
            <person name="Ng V."/>
            <person name="Cullen D."/>
            <person name="Martin F."/>
            <person name="Rosso M.-N."/>
            <person name="Henrissat B."/>
            <person name="Hibbett D."/>
            <person name="Martinez A.T."/>
            <person name="Grigoriev I.V."/>
        </authorList>
    </citation>
    <scope>NUCLEOTIDE SEQUENCE</scope>
    <source>
        <strain evidence="2">CBS 506.95</strain>
    </source>
</reference>
<organism evidence="2 3">
    <name type="scientific">Crepidotus variabilis</name>
    <dbReference type="NCBI Taxonomy" id="179855"/>
    <lineage>
        <taxon>Eukaryota</taxon>
        <taxon>Fungi</taxon>
        <taxon>Dikarya</taxon>
        <taxon>Basidiomycota</taxon>
        <taxon>Agaricomycotina</taxon>
        <taxon>Agaricomycetes</taxon>
        <taxon>Agaricomycetidae</taxon>
        <taxon>Agaricales</taxon>
        <taxon>Agaricineae</taxon>
        <taxon>Crepidotaceae</taxon>
        <taxon>Crepidotus</taxon>
    </lineage>
</organism>
<dbReference type="Proteomes" id="UP000807306">
    <property type="component" value="Unassembled WGS sequence"/>
</dbReference>
<evidence type="ECO:0000313" key="2">
    <source>
        <dbReference type="EMBL" id="KAF9525414.1"/>
    </source>
</evidence>
<keyword evidence="3" id="KW-1185">Reference proteome</keyword>